<gene>
    <name evidence="2" type="ORF">Bealeia1_00699</name>
</gene>
<protein>
    <submittedName>
        <fullName evidence="2">IS481 family integrase domain protein</fullName>
    </submittedName>
</protein>
<dbReference type="RefSeq" id="WP_338453707.1">
    <property type="nucleotide sequence ID" value="NZ_CP133270.1"/>
</dbReference>
<keyword evidence="3" id="KW-1185">Reference proteome</keyword>
<reference evidence="2 3" key="1">
    <citation type="journal article" date="2024" name="Environ. Microbiol.">
        <title>Novel evolutionary insights on the interactions of the Holosporales (Alphaproteobacteria) with eukaryotic hosts from comparative genomics.</title>
        <authorList>
            <person name="Giovannini M."/>
            <person name="Petroni G."/>
            <person name="Castelli M."/>
        </authorList>
    </citation>
    <scope>NUCLEOTIDE SEQUENCE [LARGE SCALE GENOMIC DNA]</scope>
    <source>
        <strain evidence="2 3">US_Bl 15I1</strain>
    </source>
</reference>
<evidence type="ECO:0000256" key="1">
    <source>
        <dbReference type="SAM" id="MobiDB-lite"/>
    </source>
</evidence>
<proteinExistence type="predicted"/>
<dbReference type="Proteomes" id="UP001330434">
    <property type="component" value="Chromosome"/>
</dbReference>
<evidence type="ECO:0000313" key="3">
    <source>
        <dbReference type="Proteomes" id="UP001330434"/>
    </source>
</evidence>
<sequence>MRCSEAHLHCHTQPGLKNRKSKKPIDGGLDEDPGLHKNKHRLYAYARTQDCFDAYRKRYEDGVRLWEKLKSENVCDSRCQDICAMSRATYYRHKKILKDLNKGSVPPSKKPRNLNKPHWGEAELQLVKVRRENPTYGKEKIAIILKRDHGQILSESTVGRLLTSLKNKGLVQKSPSALRTKRKRRLKAMQNLGLSRIIKR</sequence>
<feature type="region of interest" description="Disordered" evidence="1">
    <location>
        <begin position="1"/>
        <end position="33"/>
    </location>
</feature>
<dbReference type="EMBL" id="CP133270">
    <property type="protein sequence ID" value="WVX66520.1"/>
    <property type="molecule type" value="Genomic_DNA"/>
</dbReference>
<name>A0ABZ2C2A7_9PROT</name>
<organism evidence="2 3">
    <name type="scientific">Candidatus Bealeia paramacronuclearis</name>
    <dbReference type="NCBI Taxonomy" id="1921001"/>
    <lineage>
        <taxon>Bacteria</taxon>
        <taxon>Pseudomonadati</taxon>
        <taxon>Pseudomonadota</taxon>
        <taxon>Alphaproteobacteria</taxon>
        <taxon>Holosporales</taxon>
        <taxon>Holosporaceae</taxon>
        <taxon>Candidatus Bealeia</taxon>
    </lineage>
</organism>
<accession>A0ABZ2C2A7</accession>
<evidence type="ECO:0000313" key="2">
    <source>
        <dbReference type="EMBL" id="WVX66520.1"/>
    </source>
</evidence>